<gene>
    <name evidence="3" type="ORF">PV11_06092</name>
</gene>
<evidence type="ECO:0000313" key="3">
    <source>
        <dbReference type="EMBL" id="KIV84120.1"/>
    </source>
</evidence>
<dbReference type="Proteomes" id="UP000053599">
    <property type="component" value="Unassembled WGS sequence"/>
</dbReference>
<proteinExistence type="predicted"/>
<reference evidence="3 4" key="1">
    <citation type="submission" date="2015-01" db="EMBL/GenBank/DDBJ databases">
        <title>The Genome Sequence of Exophiala sideris CBS121828.</title>
        <authorList>
            <consortium name="The Broad Institute Genomics Platform"/>
            <person name="Cuomo C."/>
            <person name="de Hoog S."/>
            <person name="Gorbushina A."/>
            <person name="Stielow B."/>
            <person name="Teixiera M."/>
            <person name="Abouelleil A."/>
            <person name="Chapman S.B."/>
            <person name="Priest M."/>
            <person name="Young S.K."/>
            <person name="Wortman J."/>
            <person name="Nusbaum C."/>
            <person name="Birren B."/>
        </authorList>
    </citation>
    <scope>NUCLEOTIDE SEQUENCE [LARGE SCALE GENOMIC DNA]</scope>
    <source>
        <strain evidence="3 4">CBS 121828</strain>
    </source>
</reference>
<dbReference type="AlphaFoldDB" id="A0A0D1W641"/>
<feature type="region of interest" description="Disordered" evidence="1">
    <location>
        <begin position="456"/>
        <end position="478"/>
    </location>
</feature>
<keyword evidence="2" id="KW-0472">Membrane</keyword>
<feature type="compositionally biased region" description="Polar residues" evidence="1">
    <location>
        <begin position="75"/>
        <end position="96"/>
    </location>
</feature>
<dbReference type="OrthoDB" id="4161729at2759"/>
<name>A0A0D1W641_9EURO</name>
<keyword evidence="2" id="KW-0812">Transmembrane</keyword>
<dbReference type="HOGENOM" id="CLU_571113_0_0_1"/>
<dbReference type="EMBL" id="KN846952">
    <property type="protein sequence ID" value="KIV84120.1"/>
    <property type="molecule type" value="Genomic_DNA"/>
</dbReference>
<organism evidence="3 4">
    <name type="scientific">Exophiala sideris</name>
    <dbReference type="NCBI Taxonomy" id="1016849"/>
    <lineage>
        <taxon>Eukaryota</taxon>
        <taxon>Fungi</taxon>
        <taxon>Dikarya</taxon>
        <taxon>Ascomycota</taxon>
        <taxon>Pezizomycotina</taxon>
        <taxon>Eurotiomycetes</taxon>
        <taxon>Chaetothyriomycetidae</taxon>
        <taxon>Chaetothyriales</taxon>
        <taxon>Herpotrichiellaceae</taxon>
        <taxon>Exophiala</taxon>
    </lineage>
</organism>
<keyword evidence="2" id="KW-1133">Transmembrane helix</keyword>
<evidence type="ECO:0000313" key="4">
    <source>
        <dbReference type="Proteomes" id="UP000053599"/>
    </source>
</evidence>
<evidence type="ECO:0000256" key="1">
    <source>
        <dbReference type="SAM" id="MobiDB-lite"/>
    </source>
</evidence>
<evidence type="ECO:0000256" key="2">
    <source>
        <dbReference type="SAM" id="Phobius"/>
    </source>
</evidence>
<feature type="transmembrane region" description="Helical" evidence="2">
    <location>
        <begin position="112"/>
        <end position="137"/>
    </location>
</feature>
<sequence length="478" mass="51769">MATSATAIALQPLVPSTIGAATSTAPPSHPPLGTTSNISTQNSANPSVSHASTPQQHANSAGTGNLNAGAPPSHPTQQTTVNISGQTSTTSSATNPSRLSVLSSVWTICTPWMVLLAKLVAGGLGIVAAWMALYLALWTSVKDFRDDCRSQNSTVGTMSEACRSILSKSLSAPPFSPKFLTGERMKRWLGKVPTPAIESMWSSVPWKDLGSMLADLLSILLVMELGGVAKEVRSRCRAQAWMSSSQNETLRNTLIDVYGPAYEAPTIEAESTWRGLWRRLYTLILGSNPCQICSMVENSSNDPAVNSIPLNEASMIPLTPTLKRRCQIVNKIWSNKSRDYQLVMSGREASYNSYLRASTAEALSLEVEPLDDHDLRKAAEDVRLPWARSIAGKVNIKVLVERRSSVGSVECRGTKGACYEVSLGIPLGADTEAYILDRMDVPNFLAGYRLTKQLDPEKGATAAREDSLAQMRHQPRHW</sequence>
<feature type="compositionally biased region" description="Polar residues" evidence="1">
    <location>
        <begin position="33"/>
        <end position="66"/>
    </location>
</feature>
<protein>
    <submittedName>
        <fullName evidence="3">Uncharacterized protein</fullName>
    </submittedName>
</protein>
<feature type="compositionally biased region" description="Basic and acidic residues" evidence="1">
    <location>
        <begin position="456"/>
        <end position="467"/>
    </location>
</feature>
<accession>A0A0D1W641</accession>
<feature type="region of interest" description="Disordered" evidence="1">
    <location>
        <begin position="19"/>
        <end position="96"/>
    </location>
</feature>